<dbReference type="EMBL" id="JABAIL010000022">
    <property type="protein sequence ID" value="NLR95038.1"/>
    <property type="molecule type" value="Genomic_DNA"/>
</dbReference>
<sequence length="123" mass="14569">MKLPLEYKWILAHKFKGFTPWNIISQEKIQKTLEKEYRKETGGDILAFALREDCDIIAGFPIKDNNIENTVKVIHLTWSQKNETLGYPIEEVYENIFQWLTEAVIPLTKEWISEEELKEIEIN</sequence>
<name>A0A7X8SRH2_9BACT</name>
<organism evidence="1 2">
    <name type="scientific">Flammeovirga agarivorans</name>
    <dbReference type="NCBI Taxonomy" id="2726742"/>
    <lineage>
        <taxon>Bacteria</taxon>
        <taxon>Pseudomonadati</taxon>
        <taxon>Bacteroidota</taxon>
        <taxon>Cytophagia</taxon>
        <taxon>Cytophagales</taxon>
        <taxon>Flammeovirgaceae</taxon>
        <taxon>Flammeovirga</taxon>
    </lineage>
</organism>
<protein>
    <submittedName>
        <fullName evidence="1">Uncharacterized protein</fullName>
    </submittedName>
</protein>
<dbReference type="AlphaFoldDB" id="A0A7X8SRH2"/>
<evidence type="ECO:0000313" key="1">
    <source>
        <dbReference type="EMBL" id="NLR95038.1"/>
    </source>
</evidence>
<dbReference type="RefSeq" id="WP_168885744.1">
    <property type="nucleotide sequence ID" value="NZ_JABAIL010000022.1"/>
</dbReference>
<reference evidence="1 2" key="1">
    <citation type="submission" date="2020-04" db="EMBL/GenBank/DDBJ databases">
        <title>Flammeovirga sp. SR4, a novel species isolated from seawater.</title>
        <authorList>
            <person name="Wang X."/>
        </authorList>
    </citation>
    <scope>NUCLEOTIDE SEQUENCE [LARGE SCALE GENOMIC DNA]</scope>
    <source>
        <strain evidence="1 2">SR4</strain>
    </source>
</reference>
<keyword evidence="2" id="KW-1185">Reference proteome</keyword>
<accession>A0A7X8SRH2</accession>
<comment type="caution">
    <text evidence="1">The sequence shown here is derived from an EMBL/GenBank/DDBJ whole genome shotgun (WGS) entry which is preliminary data.</text>
</comment>
<evidence type="ECO:0000313" key="2">
    <source>
        <dbReference type="Proteomes" id="UP000585050"/>
    </source>
</evidence>
<proteinExistence type="predicted"/>
<gene>
    <name evidence="1" type="ORF">HGP29_27810</name>
</gene>
<dbReference type="Proteomes" id="UP000585050">
    <property type="component" value="Unassembled WGS sequence"/>
</dbReference>